<dbReference type="EnsemblPlants" id="Pp3c10_8950V3.3">
    <property type="protein sequence ID" value="Pp3c10_8950V3.3"/>
    <property type="gene ID" value="Pp3c10_8950"/>
</dbReference>
<dbReference type="RefSeq" id="XP_024386166.1">
    <property type="nucleotide sequence ID" value="XM_024530398.2"/>
</dbReference>
<dbReference type="PANTHER" id="PTHR17630">
    <property type="entry name" value="DIENELACTONE HYDROLASE"/>
    <property type="match status" value="1"/>
</dbReference>
<dbReference type="STRING" id="3218.A0A2K1JYB5"/>
<dbReference type="InterPro" id="IPR029058">
    <property type="entry name" value="AB_hydrolase_fold"/>
</dbReference>
<dbReference type="EnsemblPlants" id="Pp3c10_8950V3.1">
    <property type="protein sequence ID" value="Pp3c10_8950V3.1"/>
    <property type="gene ID" value="Pp3c10_8950"/>
</dbReference>
<dbReference type="OrthoDB" id="17560at2759"/>
<feature type="domain" description="Dienelactone hydrolase" evidence="1">
    <location>
        <begin position="58"/>
        <end position="275"/>
    </location>
</feature>
<dbReference type="FunCoup" id="A0A2K1JYB5">
    <property type="interactions" value="2034"/>
</dbReference>
<proteinExistence type="predicted"/>
<organism evidence="2">
    <name type="scientific">Physcomitrium patens</name>
    <name type="common">Spreading-leaved earth moss</name>
    <name type="synonym">Physcomitrella patens</name>
    <dbReference type="NCBI Taxonomy" id="3218"/>
    <lineage>
        <taxon>Eukaryota</taxon>
        <taxon>Viridiplantae</taxon>
        <taxon>Streptophyta</taxon>
        <taxon>Embryophyta</taxon>
        <taxon>Bryophyta</taxon>
        <taxon>Bryophytina</taxon>
        <taxon>Bryopsida</taxon>
        <taxon>Funariidae</taxon>
        <taxon>Funariales</taxon>
        <taxon>Funariaceae</taxon>
        <taxon>Physcomitrium</taxon>
    </lineage>
</organism>
<dbReference type="SUPFAM" id="SSF53474">
    <property type="entry name" value="alpha/beta-Hydrolases"/>
    <property type="match status" value="1"/>
</dbReference>
<dbReference type="InterPro" id="IPR002925">
    <property type="entry name" value="Dienelactn_hydro"/>
</dbReference>
<reference evidence="2 4" key="1">
    <citation type="journal article" date="2008" name="Science">
        <title>The Physcomitrella genome reveals evolutionary insights into the conquest of land by plants.</title>
        <authorList>
            <person name="Rensing S."/>
            <person name="Lang D."/>
            <person name="Zimmer A."/>
            <person name="Terry A."/>
            <person name="Salamov A."/>
            <person name="Shapiro H."/>
            <person name="Nishiyama T."/>
            <person name="Perroud P.-F."/>
            <person name="Lindquist E."/>
            <person name="Kamisugi Y."/>
            <person name="Tanahashi T."/>
            <person name="Sakakibara K."/>
            <person name="Fujita T."/>
            <person name="Oishi K."/>
            <person name="Shin-I T."/>
            <person name="Kuroki Y."/>
            <person name="Toyoda A."/>
            <person name="Suzuki Y."/>
            <person name="Hashimoto A."/>
            <person name="Yamaguchi K."/>
            <person name="Sugano A."/>
            <person name="Kohara Y."/>
            <person name="Fujiyama A."/>
            <person name="Anterola A."/>
            <person name="Aoki S."/>
            <person name="Ashton N."/>
            <person name="Barbazuk W.B."/>
            <person name="Barker E."/>
            <person name="Bennetzen J."/>
            <person name="Bezanilla M."/>
            <person name="Blankenship R."/>
            <person name="Cho S.H."/>
            <person name="Dutcher S."/>
            <person name="Estelle M."/>
            <person name="Fawcett J.A."/>
            <person name="Gundlach H."/>
            <person name="Hanada K."/>
            <person name="Heyl A."/>
            <person name="Hicks K.A."/>
            <person name="Hugh J."/>
            <person name="Lohr M."/>
            <person name="Mayer K."/>
            <person name="Melkozernov A."/>
            <person name="Murata T."/>
            <person name="Nelson D."/>
            <person name="Pils B."/>
            <person name="Prigge M."/>
            <person name="Reiss B."/>
            <person name="Renner T."/>
            <person name="Rombauts S."/>
            <person name="Rushton P."/>
            <person name="Sanderfoot A."/>
            <person name="Schween G."/>
            <person name="Shiu S.-H."/>
            <person name="Stueber K."/>
            <person name="Theodoulou F.L."/>
            <person name="Tu H."/>
            <person name="Van de Peer Y."/>
            <person name="Verrier P.J."/>
            <person name="Waters E."/>
            <person name="Wood A."/>
            <person name="Yang L."/>
            <person name="Cove D."/>
            <person name="Cuming A."/>
            <person name="Hasebe M."/>
            <person name="Lucas S."/>
            <person name="Mishler D.B."/>
            <person name="Reski R."/>
            <person name="Grigoriev I."/>
            <person name="Quatrano R.S."/>
            <person name="Boore J.L."/>
        </authorList>
    </citation>
    <scope>NUCLEOTIDE SEQUENCE [LARGE SCALE GENOMIC DNA]</scope>
    <source>
        <strain evidence="3 4">cv. Gransden 2004</strain>
    </source>
</reference>
<keyword evidence="4" id="KW-1185">Reference proteome</keyword>
<dbReference type="EnsemblPlants" id="Pp3c10_8950V3.2">
    <property type="protein sequence ID" value="Pp3c10_8950V3.2"/>
    <property type="gene ID" value="Pp3c10_8950"/>
</dbReference>
<evidence type="ECO:0000313" key="4">
    <source>
        <dbReference type="Proteomes" id="UP000006727"/>
    </source>
</evidence>
<accession>A0A2K1JYB5</accession>
<name>A0A2K1JYB5_PHYPA</name>
<evidence type="ECO:0000313" key="3">
    <source>
        <dbReference type="EnsemblPlants" id="Pp3c10_8950V3.1"/>
    </source>
</evidence>
<sequence>MAEVGSTFTAVEVVDRGIGTDEAATTVEKKTTRGQCCISPPSCDYQALGHDETWNSLPVYIAGPSLSPAPSSAVLIISDIYGWRVPQTRQLADKIAAAGHFVVVPDFMEGEPYASTDPNQEYGGLHEYLERHSKRKAINHAKEVLEKIHTMGFHVIGAAGFCWGAKILVNLLKGDTAVGAGIMCHPSFLTTDDIKEVKVPLAILGAEIDIITPPKMVLEFESILKASPDVGHQSYCNIYPDADHGWTTRYEPNNLEARNRAETAHGEIISWFQTHLHRSTSADSQSENT</sequence>
<dbReference type="KEGG" id="ppp:112287435"/>
<dbReference type="Gene3D" id="3.40.50.1820">
    <property type="entry name" value="alpha/beta hydrolase"/>
    <property type="match status" value="1"/>
</dbReference>
<reference evidence="3" key="3">
    <citation type="submission" date="2020-12" db="UniProtKB">
        <authorList>
            <consortium name="EnsemblPlants"/>
        </authorList>
    </citation>
    <scope>IDENTIFICATION</scope>
</reference>
<dbReference type="EMBL" id="ABEU02000010">
    <property type="protein sequence ID" value="PNR46514.1"/>
    <property type="molecule type" value="Genomic_DNA"/>
</dbReference>
<dbReference type="Proteomes" id="UP000006727">
    <property type="component" value="Chromosome 10"/>
</dbReference>
<gene>
    <name evidence="3" type="primary">LOC112287435</name>
    <name evidence="2" type="ORF">PHYPA_013633</name>
</gene>
<dbReference type="Gramene" id="Pp3c10_8950V3.2">
    <property type="protein sequence ID" value="Pp3c10_8950V3.2"/>
    <property type="gene ID" value="Pp3c10_8950"/>
</dbReference>
<evidence type="ECO:0000313" key="2">
    <source>
        <dbReference type="EMBL" id="PNR46514.1"/>
    </source>
</evidence>
<dbReference type="OMA" id="VICHPAK"/>
<dbReference type="Gramene" id="Pp3c10_8950V3.1">
    <property type="protein sequence ID" value="Pp3c10_8950V3.1"/>
    <property type="gene ID" value="Pp3c10_8950"/>
</dbReference>
<dbReference type="Pfam" id="PF01738">
    <property type="entry name" value="DLH"/>
    <property type="match status" value="1"/>
</dbReference>
<reference evidence="2 4" key="2">
    <citation type="journal article" date="2018" name="Plant J.">
        <title>The Physcomitrella patens chromosome-scale assembly reveals moss genome structure and evolution.</title>
        <authorList>
            <person name="Lang D."/>
            <person name="Ullrich K.K."/>
            <person name="Murat F."/>
            <person name="Fuchs J."/>
            <person name="Jenkins J."/>
            <person name="Haas F.B."/>
            <person name="Piednoel M."/>
            <person name="Gundlach H."/>
            <person name="Van Bel M."/>
            <person name="Meyberg R."/>
            <person name="Vives C."/>
            <person name="Morata J."/>
            <person name="Symeonidi A."/>
            <person name="Hiss M."/>
            <person name="Muchero W."/>
            <person name="Kamisugi Y."/>
            <person name="Saleh O."/>
            <person name="Blanc G."/>
            <person name="Decker E.L."/>
            <person name="van Gessel N."/>
            <person name="Grimwood J."/>
            <person name="Hayes R.D."/>
            <person name="Graham S.W."/>
            <person name="Gunter L.E."/>
            <person name="McDaniel S.F."/>
            <person name="Hoernstein S.N.W."/>
            <person name="Larsson A."/>
            <person name="Li F.W."/>
            <person name="Perroud P.F."/>
            <person name="Phillips J."/>
            <person name="Ranjan P."/>
            <person name="Rokshar D.S."/>
            <person name="Rothfels C.J."/>
            <person name="Schneider L."/>
            <person name="Shu S."/>
            <person name="Stevenson D.W."/>
            <person name="Thummler F."/>
            <person name="Tillich M."/>
            <person name="Villarreal Aguilar J.C."/>
            <person name="Widiez T."/>
            <person name="Wong G.K."/>
            <person name="Wymore A."/>
            <person name="Zhang Y."/>
            <person name="Zimmer A.D."/>
            <person name="Quatrano R.S."/>
            <person name="Mayer K.F.X."/>
            <person name="Goodstein D."/>
            <person name="Casacuberta J.M."/>
            <person name="Vandepoele K."/>
            <person name="Reski R."/>
            <person name="Cuming A.C."/>
            <person name="Tuskan G.A."/>
            <person name="Maumus F."/>
            <person name="Salse J."/>
            <person name="Schmutz J."/>
            <person name="Rensing S.A."/>
        </authorList>
    </citation>
    <scope>NUCLEOTIDE SEQUENCE [LARGE SCALE GENOMIC DNA]</scope>
    <source>
        <strain evidence="3 4">cv. Gransden 2004</strain>
    </source>
</reference>
<dbReference type="PANTHER" id="PTHR17630:SF102">
    <property type="entry name" value="DIENELACTONE HYDROLASE DOMAIN-CONTAINING PROTEIN"/>
    <property type="match status" value="1"/>
</dbReference>
<dbReference type="GO" id="GO:0016787">
    <property type="term" value="F:hydrolase activity"/>
    <property type="evidence" value="ECO:0007669"/>
    <property type="project" value="InterPro"/>
</dbReference>
<evidence type="ECO:0000259" key="1">
    <source>
        <dbReference type="Pfam" id="PF01738"/>
    </source>
</evidence>
<dbReference type="Gramene" id="Pp3c10_8950V3.3">
    <property type="protein sequence ID" value="Pp3c10_8950V3.3"/>
    <property type="gene ID" value="Pp3c10_8950"/>
</dbReference>
<dbReference type="PaxDb" id="3218-PP1S58_193V6.1"/>
<protein>
    <recommendedName>
        <fullName evidence="1">Dienelactone hydrolase domain-containing protein</fullName>
    </recommendedName>
</protein>
<dbReference type="AlphaFoldDB" id="A0A2K1JYB5"/>
<dbReference type="GeneID" id="112287435"/>